<organism evidence="4 5">
    <name type="scientific">Spirosoma validum</name>
    <dbReference type="NCBI Taxonomy" id="2771355"/>
    <lineage>
        <taxon>Bacteria</taxon>
        <taxon>Pseudomonadati</taxon>
        <taxon>Bacteroidota</taxon>
        <taxon>Cytophagia</taxon>
        <taxon>Cytophagales</taxon>
        <taxon>Cytophagaceae</taxon>
        <taxon>Spirosoma</taxon>
    </lineage>
</organism>
<feature type="signal peptide" evidence="2">
    <location>
        <begin position="1"/>
        <end position="21"/>
    </location>
</feature>
<dbReference type="PROSITE" id="PS51688">
    <property type="entry name" value="ICA"/>
    <property type="match status" value="1"/>
</dbReference>
<dbReference type="AlphaFoldDB" id="A0A927B916"/>
<dbReference type="Pfam" id="PF13884">
    <property type="entry name" value="Peptidase_S74"/>
    <property type="match status" value="1"/>
</dbReference>
<accession>A0A927B916</accession>
<feature type="coiled-coil region" evidence="1">
    <location>
        <begin position="422"/>
        <end position="459"/>
    </location>
</feature>
<keyword evidence="2" id="KW-0732">Signal</keyword>
<keyword evidence="1" id="KW-0175">Coiled coil</keyword>
<dbReference type="InterPro" id="IPR030392">
    <property type="entry name" value="S74_ICA"/>
</dbReference>
<dbReference type="EMBL" id="JACXAA010000023">
    <property type="protein sequence ID" value="MBD2757498.1"/>
    <property type="molecule type" value="Genomic_DNA"/>
</dbReference>
<dbReference type="RefSeq" id="WP_191043121.1">
    <property type="nucleotide sequence ID" value="NZ_JACXAA010000023.1"/>
</dbReference>
<protein>
    <submittedName>
        <fullName evidence="4">Tail fiber domain-containing protein</fullName>
    </submittedName>
</protein>
<gene>
    <name evidence="4" type="ORF">IC230_31805</name>
</gene>
<evidence type="ECO:0000256" key="1">
    <source>
        <dbReference type="SAM" id="Coils"/>
    </source>
</evidence>
<name>A0A927B916_9BACT</name>
<evidence type="ECO:0000259" key="3">
    <source>
        <dbReference type="PROSITE" id="PS51688"/>
    </source>
</evidence>
<evidence type="ECO:0000256" key="2">
    <source>
        <dbReference type="SAM" id="SignalP"/>
    </source>
</evidence>
<feature type="chain" id="PRO_5036950755" evidence="2">
    <location>
        <begin position="22"/>
        <end position="480"/>
    </location>
</feature>
<sequence>MKLQHLFFAAAVLAVAHTAQAQVKVGDNPGVINGGSALEVESTNKGLLMPRISLTTTTTWGLAGTAVAGMSVYNSNSGITSSNTSYPASGVGEYYWDGTGWVSKKSGAASSAVAADNGLTVGYNSAGNIGLGGTLAKNTDVATAGFNQSFSGTGNFGIGTNAPGSKLTVVNDNGSDAKDDIVVQTYSSATTPVVILQSSGGTVAAPANIANGRSLGGFNFNGRINGSQAFLSNVQSFYQGDGTTALSDLRLTTSSTERMRIDQTGNVGIGITAPAYQLDIDGGSGTAMRIQNGGDLRFTVDNDNTKGVDLYTPSGSNASFRFAGFGTGAASATINLTTGAVTGSSDSRLKENIHTIKDVTSRLMKLRPVTYNYKTDKATVAPGLIAQEVDKVFPDVVIRPKTEKEYYSLYYQYFTPYLIKGFQEQQVQIETLKAENAKLTAQVAELAELKLAVADIRRELVKVAVRKVNVTPKGSKVAKR</sequence>
<evidence type="ECO:0000313" key="5">
    <source>
        <dbReference type="Proteomes" id="UP000653797"/>
    </source>
</evidence>
<reference evidence="4" key="1">
    <citation type="submission" date="2020-09" db="EMBL/GenBank/DDBJ databases">
        <authorList>
            <person name="Kim M.K."/>
        </authorList>
    </citation>
    <scope>NUCLEOTIDE SEQUENCE</scope>
    <source>
        <strain evidence="4">BT704</strain>
    </source>
</reference>
<dbReference type="Proteomes" id="UP000653797">
    <property type="component" value="Unassembled WGS sequence"/>
</dbReference>
<evidence type="ECO:0000313" key="4">
    <source>
        <dbReference type="EMBL" id="MBD2757498.1"/>
    </source>
</evidence>
<dbReference type="Gene3D" id="1.10.10.10">
    <property type="entry name" value="Winged helix-like DNA-binding domain superfamily/Winged helix DNA-binding domain"/>
    <property type="match status" value="1"/>
</dbReference>
<feature type="domain" description="Peptidase S74" evidence="3">
    <location>
        <begin position="345"/>
        <end position="436"/>
    </location>
</feature>
<proteinExistence type="predicted"/>
<comment type="caution">
    <text evidence="4">The sequence shown here is derived from an EMBL/GenBank/DDBJ whole genome shotgun (WGS) entry which is preliminary data.</text>
</comment>
<dbReference type="InterPro" id="IPR036388">
    <property type="entry name" value="WH-like_DNA-bd_sf"/>
</dbReference>
<keyword evidence="5" id="KW-1185">Reference proteome</keyword>